<dbReference type="RefSeq" id="WP_170115688.1">
    <property type="nucleotide sequence ID" value="NZ_CP022163.1"/>
</dbReference>
<dbReference type="CDD" id="cd13442">
    <property type="entry name" value="CDI_toxin_Bp1026b-like"/>
    <property type="match status" value="1"/>
</dbReference>
<accession>A0A250IU08</accession>
<feature type="region of interest" description="Disordered" evidence="1">
    <location>
        <begin position="329"/>
        <end position="357"/>
    </location>
</feature>
<keyword evidence="2" id="KW-0732">Signal</keyword>
<dbReference type="Proteomes" id="UP000217289">
    <property type="component" value="Chromosome"/>
</dbReference>
<feature type="chain" id="PRO_5012693415" description="tRNA nuclease CdiA C-terminal domain-containing protein" evidence="2">
    <location>
        <begin position="22"/>
        <end position="474"/>
    </location>
</feature>
<dbReference type="Pfam" id="PF18451">
    <property type="entry name" value="CdiA_C"/>
    <property type="match status" value="1"/>
</dbReference>
<keyword evidence="5" id="KW-1185">Reference proteome</keyword>
<feature type="domain" description="tRNA nuclease CdiA C-terminal" evidence="3">
    <location>
        <begin position="392"/>
        <end position="468"/>
    </location>
</feature>
<dbReference type="GO" id="GO:0004549">
    <property type="term" value="F:tRNA-specific ribonuclease activity"/>
    <property type="evidence" value="ECO:0007669"/>
    <property type="project" value="InterPro"/>
</dbReference>
<feature type="compositionally biased region" description="Low complexity" evidence="1">
    <location>
        <begin position="329"/>
        <end position="345"/>
    </location>
</feature>
<name>A0A250IU08_9BACT</name>
<feature type="signal peptide" evidence="2">
    <location>
        <begin position="1"/>
        <end position="21"/>
    </location>
</feature>
<dbReference type="InterPro" id="IPR033806">
    <property type="entry name" value="CDI_toxin_Bp1026b-like"/>
</dbReference>
<evidence type="ECO:0000313" key="4">
    <source>
        <dbReference type="EMBL" id="ATB34416.1"/>
    </source>
</evidence>
<sequence>MKLCCMALMLVLLVGCGTASRAVRLDTGQTDTLVFTPRSGARPVTLGNGEFEEAVSELARDVRPPTRPQEAARRLFEVEARSGAYTYEPPSRRITPLKPGEHLEGQSTTPEEELTRDYLRWCERTGRPGDCLRLLTEGPTVNGDGRFALAMALAKGAVLDEMLEALKDMADPHAMVAAVLWTWTTYMILVSIPDVTISKGLAAVMTATIISYVGVDTFWGLVVGFKRLMDEADRATSFNELRAAGERYGKLMGRNAARAFAMLAMAAIGNTAPGLAAKVPKLPGSMQAAVQAETQVGIRLVAVGEVTTVAVSAETVTIALAPGAVAMTARGSSGGSSRARGSLSGHPTRPGANDKRPENIKAIERENESAQTLADNGYHVEQNPPPKPNGTKPDYRINGEYYDCYAPNSPSARNIATNLKNQKVNRDQADRIILNLDDTSVTIEVMKKQLSDWPIPGLKQLIAIKNGNISILFP</sequence>
<evidence type="ECO:0000256" key="1">
    <source>
        <dbReference type="SAM" id="MobiDB-lite"/>
    </source>
</evidence>
<dbReference type="InterPro" id="IPR040559">
    <property type="entry name" value="CdiA_C"/>
</dbReference>
<evidence type="ECO:0000259" key="3">
    <source>
        <dbReference type="Pfam" id="PF18451"/>
    </source>
</evidence>
<evidence type="ECO:0000256" key="2">
    <source>
        <dbReference type="SAM" id="SignalP"/>
    </source>
</evidence>
<gene>
    <name evidence="4" type="ORF">MEBOL_007919</name>
</gene>
<proteinExistence type="predicted"/>
<dbReference type="AlphaFoldDB" id="A0A250IU08"/>
<feature type="region of interest" description="Disordered" evidence="1">
    <location>
        <begin position="88"/>
        <end position="110"/>
    </location>
</feature>
<reference evidence="4 5" key="1">
    <citation type="submission" date="2017-06" db="EMBL/GenBank/DDBJ databases">
        <authorList>
            <person name="Kim H.J."/>
            <person name="Triplett B.A."/>
        </authorList>
    </citation>
    <scope>NUCLEOTIDE SEQUENCE [LARGE SCALE GENOMIC DNA]</scope>
    <source>
        <strain evidence="4 5">DSM 14713</strain>
    </source>
</reference>
<dbReference type="PROSITE" id="PS51257">
    <property type="entry name" value="PROKAR_LIPOPROTEIN"/>
    <property type="match status" value="1"/>
</dbReference>
<evidence type="ECO:0000313" key="5">
    <source>
        <dbReference type="Proteomes" id="UP000217289"/>
    </source>
</evidence>
<dbReference type="EMBL" id="CP022163">
    <property type="protein sequence ID" value="ATB34416.1"/>
    <property type="molecule type" value="Genomic_DNA"/>
</dbReference>
<dbReference type="KEGG" id="mbd:MEBOL_007919"/>
<dbReference type="Gene3D" id="3.40.1350.120">
    <property type="match status" value="1"/>
</dbReference>
<organism evidence="4 5">
    <name type="scientific">Melittangium boletus DSM 14713</name>
    <dbReference type="NCBI Taxonomy" id="1294270"/>
    <lineage>
        <taxon>Bacteria</taxon>
        <taxon>Pseudomonadati</taxon>
        <taxon>Myxococcota</taxon>
        <taxon>Myxococcia</taxon>
        <taxon>Myxococcales</taxon>
        <taxon>Cystobacterineae</taxon>
        <taxon>Archangiaceae</taxon>
        <taxon>Melittangium</taxon>
    </lineage>
</organism>
<protein>
    <recommendedName>
        <fullName evidence="3">tRNA nuclease CdiA C-terminal domain-containing protein</fullName>
    </recommendedName>
</protein>